<keyword evidence="2" id="KW-1185">Reference proteome</keyword>
<evidence type="ECO:0008006" key="3">
    <source>
        <dbReference type="Google" id="ProtNLM"/>
    </source>
</evidence>
<accession>A0A8T2TIK5</accession>
<comment type="caution">
    <text evidence="1">The sequence shown here is derived from an EMBL/GenBank/DDBJ whole genome shotgun (WGS) entry which is preliminary data.</text>
</comment>
<protein>
    <recommendedName>
        <fullName evidence="3">Protein SSUH2 homolog</fullName>
    </recommendedName>
</protein>
<reference evidence="1" key="1">
    <citation type="submission" date="2021-08" db="EMBL/GenBank/DDBJ databases">
        <title>WGS assembly of Ceratopteris richardii.</title>
        <authorList>
            <person name="Marchant D.B."/>
            <person name="Chen G."/>
            <person name="Jenkins J."/>
            <person name="Shu S."/>
            <person name="Leebens-Mack J."/>
            <person name="Grimwood J."/>
            <person name="Schmutz J."/>
            <person name="Soltis P."/>
            <person name="Soltis D."/>
            <person name="Chen Z.-H."/>
        </authorList>
    </citation>
    <scope>NUCLEOTIDE SEQUENCE</scope>
    <source>
        <strain evidence="1">Whitten #5841</strain>
        <tissue evidence="1">Leaf</tissue>
    </source>
</reference>
<gene>
    <name evidence="1" type="ORF">KP509_12G003400</name>
</gene>
<dbReference type="EMBL" id="CM035417">
    <property type="protein sequence ID" value="KAH7422320.1"/>
    <property type="molecule type" value="Genomic_DNA"/>
</dbReference>
<dbReference type="AlphaFoldDB" id="A0A8T2TIK5"/>
<name>A0A8T2TIK5_CERRI</name>
<dbReference type="InterPro" id="IPR052789">
    <property type="entry name" value="SSUH2_homolog"/>
</dbReference>
<dbReference type="OrthoDB" id="3355217at2759"/>
<evidence type="ECO:0000313" key="2">
    <source>
        <dbReference type="Proteomes" id="UP000825935"/>
    </source>
</evidence>
<dbReference type="PANTHER" id="PTHR48465:SF1">
    <property type="entry name" value="PROTEIN SSUH2 HOMOLOG"/>
    <property type="match status" value="1"/>
</dbReference>
<organism evidence="1 2">
    <name type="scientific">Ceratopteris richardii</name>
    <name type="common">Triangle waterfern</name>
    <dbReference type="NCBI Taxonomy" id="49495"/>
    <lineage>
        <taxon>Eukaryota</taxon>
        <taxon>Viridiplantae</taxon>
        <taxon>Streptophyta</taxon>
        <taxon>Embryophyta</taxon>
        <taxon>Tracheophyta</taxon>
        <taxon>Polypodiopsida</taxon>
        <taxon>Polypodiidae</taxon>
        <taxon>Polypodiales</taxon>
        <taxon>Pteridineae</taxon>
        <taxon>Pteridaceae</taxon>
        <taxon>Parkerioideae</taxon>
        <taxon>Ceratopteris</taxon>
    </lineage>
</organism>
<dbReference type="PANTHER" id="PTHR48465">
    <property type="entry name" value="PROTEIN SSUH2 HOMOLOG"/>
    <property type="match status" value="1"/>
</dbReference>
<sequence length="438" mass="48505">MGDDQRQPLLQAARSAQFFTEVHSNPSVENDNEFSEWARYEYVNKSQRRLGAVEAGAAINGDEIRAAASADPYPIWIYGALVTPEEPVNNNTGKLEHYRGLGDQPLEQSDLSSAQVLQEEEIRELLLDYVGRHCCWGRSPARTWRIVKVEDCNSYIGTLETFIEERDVIDDVEPYGGGAVDGKDGGRILGAWEVDMRGEFPLLFVSRKEARTKLPHSEVVEKCQDCSGGVRPCLKCNPNPEPGHHVAGRMSRCPVCLGRGLKAHLDGSDTICEKCRGEGKLPCSDCGSRGLVKCEKCRGEGALLYRKILVVRWRTILHKRVSATKNAASVPDDVFHEAAGVQLYQHQSHQCEPAYFPESPGLTKFSESVIAERVLIPPAARVICERHQISLVPVTRVVMGKGKKSFTFYIIGVKRDVYLKGYPANKCCGFCCGGCCIS</sequence>
<dbReference type="Proteomes" id="UP000825935">
    <property type="component" value="Chromosome 12"/>
</dbReference>
<proteinExistence type="predicted"/>
<dbReference type="OMA" id="KRCNTCS"/>
<evidence type="ECO:0000313" key="1">
    <source>
        <dbReference type="EMBL" id="KAH7422320.1"/>
    </source>
</evidence>